<proteinExistence type="inferred from homology"/>
<accession>A0A835IRU0</accession>
<dbReference type="EMBL" id="JADFTS010000002">
    <property type="protein sequence ID" value="KAF9622951.1"/>
    <property type="molecule type" value="Genomic_DNA"/>
</dbReference>
<gene>
    <name evidence="3" type="ORF">IFM89_035666</name>
</gene>
<feature type="compositionally biased region" description="Acidic residues" evidence="2">
    <location>
        <begin position="17"/>
        <end position="28"/>
    </location>
</feature>
<reference evidence="3 4" key="1">
    <citation type="submission" date="2020-10" db="EMBL/GenBank/DDBJ databases">
        <title>The Coptis chinensis genome and diversification of protoberbering-type alkaloids.</title>
        <authorList>
            <person name="Wang B."/>
            <person name="Shu S."/>
            <person name="Song C."/>
            <person name="Liu Y."/>
        </authorList>
    </citation>
    <scope>NUCLEOTIDE SEQUENCE [LARGE SCALE GENOMIC DNA]</scope>
    <source>
        <strain evidence="3">HL-2020</strain>
        <tissue evidence="3">Leaf</tissue>
    </source>
</reference>
<evidence type="ECO:0000256" key="2">
    <source>
        <dbReference type="SAM" id="MobiDB-lite"/>
    </source>
</evidence>
<dbReference type="GO" id="GO:0001181">
    <property type="term" value="F:RNA polymerase I general transcription initiation factor activity"/>
    <property type="evidence" value="ECO:0007669"/>
    <property type="project" value="InterPro"/>
</dbReference>
<dbReference type="GO" id="GO:0001042">
    <property type="term" value="F:RNA polymerase I core binding"/>
    <property type="evidence" value="ECO:0007669"/>
    <property type="project" value="TreeGrafter"/>
</dbReference>
<evidence type="ECO:0000256" key="1">
    <source>
        <dbReference type="ARBA" id="ARBA00010098"/>
    </source>
</evidence>
<dbReference type="PANTHER" id="PTHR12790">
    <property type="entry name" value="TRANSCRIPTION INITIATION FACTOR IA RRN3"/>
    <property type="match status" value="1"/>
</dbReference>
<sequence>MGMELNSNYSNITEDNKMEEEEEEEEYTDSEIVLFVRDALKSVTNTDDENYTDHYSQLIGVLNSTKRYNPDQVASLVTSLRALSRVTSYIDSYHHGSLLDSIFDIKMWDYGTDVMDALMELIVSLSASGYVVQCLHMLVKSFTPPKSFLPLLSQPRGIAKKKEVLDRVHSALKEIADLVPLAPTTLQFRVLELMPHITNENEVYVENMLRLESGVFGTYLGKEILRAVIYRLVELDVSMIDFPVNSFFYIYIDQVEIEWEYILLDDPGRDIFNMELEDIDEDAEYADGNEGRQWKLQPDVCAEKLDRLMVFETLLTSFETAILPAHKSKFAQFVIFYACSLDPEVCGEIFAKKLYKSFVYGATPLIRMSAVAYLASYLARGRFLPSDLVVSTLESLADWCSKYCKSQAIQEKSMNPELHKVFYSGCQAVMYVLCFRMRSIMDLPHLKSQLLCMPLEDILWNPLNPLKVCLPSIVNEFRLQAKAARLFAVAERFIRPNFIYWSLANFTREHGENDEDGGSDDDDDNCSSEEDVRESGMGMSYDGHEHELDAFENSIRQMSITPNISVMHNMPARLRPSTSPESL</sequence>
<dbReference type="OrthoDB" id="26970at2759"/>
<dbReference type="AlphaFoldDB" id="A0A835IRU0"/>
<feature type="compositionally biased region" description="Polar residues" evidence="2">
    <location>
        <begin position="1"/>
        <end position="13"/>
    </location>
</feature>
<comment type="caution">
    <text evidence="3">The sequence shown here is derived from an EMBL/GenBank/DDBJ whole genome shotgun (WGS) entry which is preliminary data.</text>
</comment>
<feature type="region of interest" description="Disordered" evidence="2">
    <location>
        <begin position="511"/>
        <end position="543"/>
    </location>
</feature>
<dbReference type="InterPro" id="IPR007991">
    <property type="entry name" value="RNA_pol_I_trans_ini_fac_RRN3"/>
</dbReference>
<dbReference type="PANTHER" id="PTHR12790:SF0">
    <property type="entry name" value="RNA POLYMERASE I-SPECIFIC TRANSCRIPTION INITIATION FACTOR RRN3-RELATED"/>
    <property type="match status" value="1"/>
</dbReference>
<protein>
    <recommendedName>
        <fullName evidence="5">RNA polymerase I-specific transcription initiation factor RRN3</fullName>
    </recommendedName>
</protein>
<feature type="region of interest" description="Disordered" evidence="2">
    <location>
        <begin position="1"/>
        <end position="28"/>
    </location>
</feature>
<dbReference type="Pfam" id="PF05327">
    <property type="entry name" value="RRN3"/>
    <property type="match status" value="2"/>
</dbReference>
<evidence type="ECO:0000313" key="4">
    <source>
        <dbReference type="Proteomes" id="UP000631114"/>
    </source>
</evidence>
<evidence type="ECO:0008006" key="5">
    <source>
        <dbReference type="Google" id="ProtNLM"/>
    </source>
</evidence>
<dbReference type="GO" id="GO:0005634">
    <property type="term" value="C:nucleus"/>
    <property type="evidence" value="ECO:0007669"/>
    <property type="project" value="TreeGrafter"/>
</dbReference>
<keyword evidence="4" id="KW-1185">Reference proteome</keyword>
<dbReference type="Proteomes" id="UP000631114">
    <property type="component" value="Unassembled WGS sequence"/>
</dbReference>
<name>A0A835IRU0_9MAGN</name>
<comment type="similarity">
    <text evidence="1">Belongs to the RRN3 family.</text>
</comment>
<organism evidence="3 4">
    <name type="scientific">Coptis chinensis</name>
    <dbReference type="NCBI Taxonomy" id="261450"/>
    <lineage>
        <taxon>Eukaryota</taxon>
        <taxon>Viridiplantae</taxon>
        <taxon>Streptophyta</taxon>
        <taxon>Embryophyta</taxon>
        <taxon>Tracheophyta</taxon>
        <taxon>Spermatophyta</taxon>
        <taxon>Magnoliopsida</taxon>
        <taxon>Ranunculales</taxon>
        <taxon>Ranunculaceae</taxon>
        <taxon>Coptidoideae</taxon>
        <taxon>Coptis</taxon>
    </lineage>
</organism>
<feature type="compositionally biased region" description="Acidic residues" evidence="2">
    <location>
        <begin position="512"/>
        <end position="532"/>
    </location>
</feature>
<evidence type="ECO:0000313" key="3">
    <source>
        <dbReference type="EMBL" id="KAF9622951.1"/>
    </source>
</evidence>
<dbReference type="GO" id="GO:0006361">
    <property type="term" value="P:transcription initiation at RNA polymerase I promoter"/>
    <property type="evidence" value="ECO:0007669"/>
    <property type="project" value="InterPro"/>
</dbReference>